<dbReference type="PANTHER" id="PTHR30055:SF219">
    <property type="entry name" value="TRANSCRIPTIONAL REGULATORY PROTEIN"/>
    <property type="match status" value="1"/>
</dbReference>
<evidence type="ECO:0000256" key="3">
    <source>
        <dbReference type="SAM" id="MobiDB-lite"/>
    </source>
</evidence>
<accession>A0A1H1MAU4</accession>
<evidence type="ECO:0000313" key="6">
    <source>
        <dbReference type="Proteomes" id="UP000185663"/>
    </source>
</evidence>
<dbReference type="PROSITE" id="PS50977">
    <property type="entry name" value="HTH_TETR_2"/>
    <property type="match status" value="1"/>
</dbReference>
<dbReference type="PRINTS" id="PR00455">
    <property type="entry name" value="HTHTETR"/>
</dbReference>
<dbReference type="RefSeq" id="WP_157270213.1">
    <property type="nucleotide sequence ID" value="NZ_LT629776.1"/>
</dbReference>
<dbReference type="Pfam" id="PF00440">
    <property type="entry name" value="TetR_N"/>
    <property type="match status" value="1"/>
</dbReference>
<dbReference type="InterPro" id="IPR036271">
    <property type="entry name" value="Tet_transcr_reg_TetR-rel_C_sf"/>
</dbReference>
<sequence length="221" mass="24358">MIDENGTAVPPRGPGRPRRADQRDTREIVLACATELFAARGFDAVGMRDVARAAGVNVATVHHHTGRKVDLYDACFARIFDAETAALLTAFDPAVAALDEGGPALRRAMHDIADTFTDFLEEHPETTSLWLRRWLAPRELSNLSHAYAHPLYSRVEDLLERADAAGLLVEPTPHVAVRSLVWAVHGHVVELETAADAARARGDLRAYLHRWLDSMYPPVAD</sequence>
<dbReference type="AlphaFoldDB" id="A0A1H1MAU4"/>
<dbReference type="InterPro" id="IPR001647">
    <property type="entry name" value="HTH_TetR"/>
</dbReference>
<dbReference type="InterPro" id="IPR009057">
    <property type="entry name" value="Homeodomain-like_sf"/>
</dbReference>
<dbReference type="PANTHER" id="PTHR30055">
    <property type="entry name" value="HTH-TYPE TRANSCRIPTIONAL REGULATOR RUTR"/>
    <property type="match status" value="1"/>
</dbReference>
<dbReference type="STRING" id="545619.SAMN04489860_0185"/>
<dbReference type="Gene3D" id="1.10.10.60">
    <property type="entry name" value="Homeodomain-like"/>
    <property type="match status" value="1"/>
</dbReference>
<evidence type="ECO:0000256" key="1">
    <source>
        <dbReference type="ARBA" id="ARBA00023125"/>
    </source>
</evidence>
<evidence type="ECO:0000313" key="5">
    <source>
        <dbReference type="EMBL" id="SDR83866.1"/>
    </source>
</evidence>
<dbReference type="GO" id="GO:0003700">
    <property type="term" value="F:DNA-binding transcription factor activity"/>
    <property type="evidence" value="ECO:0007669"/>
    <property type="project" value="TreeGrafter"/>
</dbReference>
<keyword evidence="6" id="KW-1185">Reference proteome</keyword>
<dbReference type="EMBL" id="LT629776">
    <property type="protein sequence ID" value="SDR83866.1"/>
    <property type="molecule type" value="Genomic_DNA"/>
</dbReference>
<name>A0A1H1MAU4_9CELL</name>
<feature type="DNA-binding region" description="H-T-H motif" evidence="2">
    <location>
        <begin position="46"/>
        <end position="65"/>
    </location>
</feature>
<protein>
    <submittedName>
        <fullName evidence="5">DNA-binding transcriptional regulator, AcrR family</fullName>
    </submittedName>
</protein>
<dbReference type="SUPFAM" id="SSF46689">
    <property type="entry name" value="Homeodomain-like"/>
    <property type="match status" value="1"/>
</dbReference>
<keyword evidence="1 2" id="KW-0238">DNA-binding</keyword>
<dbReference type="GO" id="GO:0000976">
    <property type="term" value="F:transcription cis-regulatory region binding"/>
    <property type="evidence" value="ECO:0007669"/>
    <property type="project" value="TreeGrafter"/>
</dbReference>
<dbReference type="OrthoDB" id="7505659at2"/>
<evidence type="ECO:0000256" key="2">
    <source>
        <dbReference type="PROSITE-ProRule" id="PRU00335"/>
    </source>
</evidence>
<reference evidence="6" key="1">
    <citation type="submission" date="2016-10" db="EMBL/GenBank/DDBJ databases">
        <authorList>
            <person name="Varghese N."/>
            <person name="Submissions S."/>
        </authorList>
    </citation>
    <scope>NUCLEOTIDE SEQUENCE [LARGE SCALE GENOMIC DNA]</scope>
    <source>
        <strain evidence="6">DSM 22126</strain>
    </source>
</reference>
<feature type="region of interest" description="Disordered" evidence="3">
    <location>
        <begin position="1"/>
        <end position="23"/>
    </location>
</feature>
<dbReference type="InterPro" id="IPR050109">
    <property type="entry name" value="HTH-type_TetR-like_transc_reg"/>
</dbReference>
<gene>
    <name evidence="5" type="ORF">SAMN04489860_0185</name>
</gene>
<feature type="domain" description="HTH tetR-type" evidence="4">
    <location>
        <begin position="23"/>
        <end position="83"/>
    </location>
</feature>
<dbReference type="SUPFAM" id="SSF48498">
    <property type="entry name" value="Tetracyclin repressor-like, C-terminal domain"/>
    <property type="match status" value="1"/>
</dbReference>
<proteinExistence type="predicted"/>
<evidence type="ECO:0000259" key="4">
    <source>
        <dbReference type="PROSITE" id="PS50977"/>
    </source>
</evidence>
<dbReference type="Gene3D" id="1.10.357.10">
    <property type="entry name" value="Tetracycline Repressor, domain 2"/>
    <property type="match status" value="1"/>
</dbReference>
<dbReference type="Proteomes" id="UP000185663">
    <property type="component" value="Chromosome I"/>
</dbReference>
<organism evidence="5 6">
    <name type="scientific">Paraoerskovia marina</name>
    <dbReference type="NCBI Taxonomy" id="545619"/>
    <lineage>
        <taxon>Bacteria</taxon>
        <taxon>Bacillati</taxon>
        <taxon>Actinomycetota</taxon>
        <taxon>Actinomycetes</taxon>
        <taxon>Micrococcales</taxon>
        <taxon>Cellulomonadaceae</taxon>
        <taxon>Paraoerskovia</taxon>
    </lineage>
</organism>
<dbReference type="eggNOG" id="COG1309">
    <property type="taxonomic scope" value="Bacteria"/>
</dbReference>